<dbReference type="EMBL" id="ML735719">
    <property type="protein sequence ID" value="KAE8419209.1"/>
    <property type="molecule type" value="Genomic_DNA"/>
</dbReference>
<evidence type="ECO:0000256" key="1">
    <source>
        <dbReference type="SAM" id="Phobius"/>
    </source>
</evidence>
<feature type="transmembrane region" description="Helical" evidence="1">
    <location>
        <begin position="53"/>
        <end position="74"/>
    </location>
</feature>
<dbReference type="Proteomes" id="UP000325395">
    <property type="component" value="Unassembled WGS sequence"/>
</dbReference>
<evidence type="ECO:0000313" key="2">
    <source>
        <dbReference type="EMBL" id="KAE8419209.1"/>
    </source>
</evidence>
<keyword evidence="3" id="KW-1185">Reference proteome</keyword>
<protein>
    <submittedName>
        <fullName evidence="2">Uncharacterized protein</fullName>
    </submittedName>
</protein>
<feature type="transmembrane region" description="Helical" evidence="1">
    <location>
        <begin position="86"/>
        <end position="106"/>
    </location>
</feature>
<evidence type="ECO:0000313" key="3">
    <source>
        <dbReference type="Proteomes" id="UP000325395"/>
    </source>
</evidence>
<organism evidence="2 3">
    <name type="scientific">Aspergillus pseudocaelatus</name>
    <dbReference type="NCBI Taxonomy" id="1825620"/>
    <lineage>
        <taxon>Eukaryota</taxon>
        <taxon>Fungi</taxon>
        <taxon>Dikarya</taxon>
        <taxon>Ascomycota</taxon>
        <taxon>Pezizomycotina</taxon>
        <taxon>Eurotiomycetes</taxon>
        <taxon>Eurotiomycetidae</taxon>
        <taxon>Eurotiales</taxon>
        <taxon>Aspergillaceae</taxon>
        <taxon>Aspergillus</taxon>
        <taxon>Aspergillus subgen. Circumdati</taxon>
    </lineage>
</organism>
<accession>A0ABQ6WQ18</accession>
<keyword evidence="1" id="KW-1133">Transmembrane helix</keyword>
<sequence length="118" mass="13376">MDFFPYVTVGAEVRCVFVRAKFPTKCIAAPLTEIIFAPIDPDRLVTPELKHEGLVCLAENWSIIHLPFFLFFFFSPSPIASLPTKLILLLLLGLSCIYSGLQFLGIHHHTEYIIPHFC</sequence>
<gene>
    <name evidence="2" type="ORF">BDV36DRAFT_141512</name>
</gene>
<keyword evidence="1" id="KW-0472">Membrane</keyword>
<keyword evidence="1" id="KW-0812">Transmembrane</keyword>
<reference evidence="2 3" key="1">
    <citation type="submission" date="2019-04" db="EMBL/GenBank/DDBJ databases">
        <authorList>
            <consortium name="DOE Joint Genome Institute"/>
            <person name="Mondo S."/>
            <person name="Kjaerbolling I."/>
            <person name="Vesth T."/>
            <person name="Frisvad J.C."/>
            <person name="Nybo J.L."/>
            <person name="Theobald S."/>
            <person name="Kildgaard S."/>
            <person name="Isbrandt T."/>
            <person name="Kuo A."/>
            <person name="Sato A."/>
            <person name="Lyhne E.K."/>
            <person name="Kogle M.E."/>
            <person name="Wiebenga A."/>
            <person name="Kun R.S."/>
            <person name="Lubbers R.J."/>
            <person name="Makela M.R."/>
            <person name="Barry K."/>
            <person name="Chovatia M."/>
            <person name="Clum A."/>
            <person name="Daum C."/>
            <person name="Haridas S."/>
            <person name="He G."/>
            <person name="LaButti K."/>
            <person name="Lipzen A."/>
            <person name="Riley R."/>
            <person name="Salamov A."/>
            <person name="Simmons B.A."/>
            <person name="Magnuson J.K."/>
            <person name="Henrissat B."/>
            <person name="Mortensen U.H."/>
            <person name="Larsen T.O."/>
            <person name="Devries R.P."/>
            <person name="Grigoriev I.V."/>
            <person name="Machida M."/>
            <person name="Baker S.E."/>
            <person name="Andersen M.R."/>
            <person name="Cantor M.N."/>
            <person name="Hua S.X."/>
        </authorList>
    </citation>
    <scope>NUCLEOTIDE SEQUENCE [LARGE SCALE GENOMIC DNA]</scope>
    <source>
        <strain evidence="2 3">CBS 117616</strain>
    </source>
</reference>
<name>A0ABQ6WQ18_9EURO</name>
<proteinExistence type="predicted"/>